<dbReference type="SMART" id="SM00825">
    <property type="entry name" value="PKS_KS"/>
    <property type="match status" value="1"/>
</dbReference>
<dbReference type="GO" id="GO:0006633">
    <property type="term" value="P:fatty acid biosynthetic process"/>
    <property type="evidence" value="ECO:0007669"/>
    <property type="project" value="InterPro"/>
</dbReference>
<dbReference type="EMBL" id="JABAFD010000004">
    <property type="protein sequence ID" value="NME09604.1"/>
    <property type="molecule type" value="Genomic_DNA"/>
</dbReference>
<keyword evidence="2 3" id="KW-0808">Transferase</keyword>
<sequence>MIENNKVVITGMGAVTSLGDDLQTTWDNILEGKSGIGYVTLFDTTNSGTKIGAQVQDTFEEQAKKVIKRRDRKKMTRVTRMAMVAANEAIIDSKIDFSKVDSLRVAVIMGVVTSAYNDKEREDSKQNIIVKSMPNAPSAWISIYNNIKGPNFSVSAACASSAYAITLGKKLIESGLYDIVITGGTDSHINKECYEGFNQIMAMSTNNQEPEIACRPFSKDRDGFIMGEGAGILVLESEKHALERNAKIYAEVSGTSITSDADDITAPSQDGLGMFMSMDIAVKDSKVPLSRIGYVNAHGTSTYLNDKYETIAIKKLFGDRAKEILVSSTKSMIGHTIGASGVIEGIVTVKSLIEGVIPPTINYQNPDEELDLNYVPNNLIIREVEAAISNSFGFGGHNASIVFNKYNNK</sequence>
<dbReference type="Proteomes" id="UP000326961">
    <property type="component" value="Chromosome"/>
</dbReference>
<evidence type="ECO:0000256" key="1">
    <source>
        <dbReference type="ARBA" id="ARBA00008467"/>
    </source>
</evidence>
<dbReference type="PROSITE" id="PS52004">
    <property type="entry name" value="KS3_2"/>
    <property type="match status" value="1"/>
</dbReference>
<gene>
    <name evidence="6" type="ORF">D4A35_06530</name>
    <name evidence="5" type="ORF">HF875_08725</name>
</gene>
<evidence type="ECO:0000313" key="6">
    <source>
        <dbReference type="EMBL" id="QEZ68612.1"/>
    </source>
</evidence>
<feature type="domain" description="Ketosynthase family 3 (KS3)" evidence="4">
    <location>
        <begin position="4"/>
        <end position="405"/>
    </location>
</feature>
<dbReference type="InterPro" id="IPR018201">
    <property type="entry name" value="Ketoacyl_synth_AS"/>
</dbReference>
<dbReference type="RefSeq" id="WP_150846319.1">
    <property type="nucleotide sequence ID" value="NZ_CP032452.1"/>
</dbReference>
<dbReference type="AlphaFoldDB" id="A0A5P3XD33"/>
<reference evidence="5 8" key="2">
    <citation type="submission" date="2020-04" db="EMBL/GenBank/DDBJ databases">
        <authorList>
            <person name="Hitch T.C.A."/>
            <person name="Wylensek D."/>
            <person name="Clavel T."/>
        </authorList>
    </citation>
    <scope>NUCLEOTIDE SEQUENCE [LARGE SCALE GENOMIC DNA]</scope>
    <source>
        <strain evidence="5 8">Med78_4-601-WT-2</strain>
    </source>
</reference>
<evidence type="ECO:0000256" key="2">
    <source>
        <dbReference type="ARBA" id="ARBA00022679"/>
    </source>
</evidence>
<dbReference type="GO" id="GO:0004315">
    <property type="term" value="F:3-oxoacyl-[acyl-carrier-protein] synthase activity"/>
    <property type="evidence" value="ECO:0007669"/>
    <property type="project" value="InterPro"/>
</dbReference>
<dbReference type="Gene3D" id="3.40.47.10">
    <property type="match status" value="1"/>
</dbReference>
<dbReference type="InterPro" id="IPR000794">
    <property type="entry name" value="Beta-ketoacyl_synthase"/>
</dbReference>
<evidence type="ECO:0000256" key="3">
    <source>
        <dbReference type="RuleBase" id="RU003694"/>
    </source>
</evidence>
<protein>
    <submittedName>
        <fullName evidence="6">Beta-ketoacyl-[acyl-carrier-protein] synthase family protein</fullName>
    </submittedName>
</protein>
<dbReference type="Pfam" id="PF02801">
    <property type="entry name" value="Ketoacyl-synt_C"/>
    <property type="match status" value="1"/>
</dbReference>
<reference evidence="6 7" key="1">
    <citation type="submission" date="2018-09" db="EMBL/GenBank/DDBJ databases">
        <title>A clostridial neurotoxin that targets Anopheles mosquitoes.</title>
        <authorList>
            <person name="Contreras E."/>
            <person name="Masuyer G."/>
            <person name="Qureshi N."/>
            <person name="Chawla S."/>
            <person name="Lim H.L."/>
            <person name="Chen J."/>
            <person name="Stenmark P."/>
            <person name="Gill S."/>
        </authorList>
    </citation>
    <scope>NUCLEOTIDE SEQUENCE [LARGE SCALE GENOMIC DNA]</scope>
    <source>
        <strain evidence="6 7">Cbm</strain>
    </source>
</reference>
<dbReference type="InterPro" id="IPR014030">
    <property type="entry name" value="Ketoacyl_synth_N"/>
</dbReference>
<comment type="similarity">
    <text evidence="1 3">Belongs to the thiolase-like superfamily. Beta-ketoacyl-ACP synthases family.</text>
</comment>
<name>A0A5P3XD33_PARBF</name>
<dbReference type="Pfam" id="PF00109">
    <property type="entry name" value="ketoacyl-synt"/>
    <property type="match status" value="1"/>
</dbReference>
<dbReference type="InterPro" id="IPR014031">
    <property type="entry name" value="Ketoacyl_synth_C"/>
</dbReference>
<dbReference type="InterPro" id="IPR016039">
    <property type="entry name" value="Thiolase-like"/>
</dbReference>
<dbReference type="EMBL" id="CP032452">
    <property type="protein sequence ID" value="QEZ68612.1"/>
    <property type="molecule type" value="Genomic_DNA"/>
</dbReference>
<dbReference type="NCBIfam" id="NF005589">
    <property type="entry name" value="PRK07314.1"/>
    <property type="match status" value="1"/>
</dbReference>
<evidence type="ECO:0000313" key="5">
    <source>
        <dbReference type="EMBL" id="NME09604.1"/>
    </source>
</evidence>
<proteinExistence type="inferred from homology"/>
<dbReference type="Proteomes" id="UP000573963">
    <property type="component" value="Unassembled WGS sequence"/>
</dbReference>
<evidence type="ECO:0000313" key="7">
    <source>
        <dbReference type="Proteomes" id="UP000326961"/>
    </source>
</evidence>
<dbReference type="PROSITE" id="PS00606">
    <property type="entry name" value="KS3_1"/>
    <property type="match status" value="1"/>
</dbReference>
<evidence type="ECO:0000259" key="4">
    <source>
        <dbReference type="PROSITE" id="PS52004"/>
    </source>
</evidence>
<organism evidence="6 7">
    <name type="scientific">Paraclostridium bifermentans</name>
    <name type="common">Clostridium bifermentans</name>
    <dbReference type="NCBI Taxonomy" id="1490"/>
    <lineage>
        <taxon>Bacteria</taxon>
        <taxon>Bacillati</taxon>
        <taxon>Bacillota</taxon>
        <taxon>Clostridia</taxon>
        <taxon>Peptostreptococcales</taxon>
        <taxon>Peptostreptococcaceae</taxon>
        <taxon>Paraclostridium</taxon>
    </lineage>
</organism>
<dbReference type="PANTHER" id="PTHR11712:SF336">
    <property type="entry name" value="3-OXOACYL-[ACYL-CARRIER-PROTEIN] SYNTHASE, MITOCHONDRIAL"/>
    <property type="match status" value="1"/>
</dbReference>
<dbReference type="CDD" id="cd00834">
    <property type="entry name" value="KAS_I_II"/>
    <property type="match status" value="1"/>
</dbReference>
<dbReference type="PANTHER" id="PTHR11712">
    <property type="entry name" value="POLYKETIDE SYNTHASE-RELATED"/>
    <property type="match status" value="1"/>
</dbReference>
<evidence type="ECO:0000313" key="8">
    <source>
        <dbReference type="Proteomes" id="UP000573963"/>
    </source>
</evidence>
<dbReference type="InterPro" id="IPR020841">
    <property type="entry name" value="PKS_Beta-ketoAc_synthase_dom"/>
</dbReference>
<dbReference type="SUPFAM" id="SSF53901">
    <property type="entry name" value="Thiolase-like"/>
    <property type="match status" value="2"/>
</dbReference>
<accession>A0A5P3XD33</accession>